<evidence type="ECO:0000256" key="5">
    <source>
        <dbReference type="ARBA" id="ARBA00023004"/>
    </source>
</evidence>
<feature type="compositionally biased region" description="Polar residues" evidence="6">
    <location>
        <begin position="285"/>
        <end position="295"/>
    </location>
</feature>
<accession>A0A381P587</accession>
<protein>
    <recommendedName>
        <fullName evidence="7">TauD/TfdA-like domain-containing protein</fullName>
    </recommendedName>
</protein>
<dbReference type="Pfam" id="PF02668">
    <property type="entry name" value="TauD"/>
    <property type="match status" value="1"/>
</dbReference>
<name>A0A381P587_9ZZZZ</name>
<organism evidence="8">
    <name type="scientific">marine metagenome</name>
    <dbReference type="NCBI Taxonomy" id="408172"/>
    <lineage>
        <taxon>unclassified sequences</taxon>
        <taxon>metagenomes</taxon>
        <taxon>ecological metagenomes</taxon>
    </lineage>
</organism>
<comment type="similarity">
    <text evidence="1">Belongs to the TfdA dioxygenase family.</text>
</comment>
<evidence type="ECO:0000256" key="4">
    <source>
        <dbReference type="ARBA" id="ARBA00023002"/>
    </source>
</evidence>
<dbReference type="InterPro" id="IPR042098">
    <property type="entry name" value="TauD-like_sf"/>
</dbReference>
<reference evidence="8" key="1">
    <citation type="submission" date="2018-05" db="EMBL/GenBank/DDBJ databases">
        <authorList>
            <person name="Lanie J.A."/>
            <person name="Ng W.-L."/>
            <person name="Kazmierczak K.M."/>
            <person name="Andrzejewski T.M."/>
            <person name="Davidsen T.M."/>
            <person name="Wayne K.J."/>
            <person name="Tettelin H."/>
            <person name="Glass J.I."/>
            <person name="Rusch D."/>
            <person name="Podicherti R."/>
            <person name="Tsui H.-C.T."/>
            <person name="Winkler M.E."/>
        </authorList>
    </citation>
    <scope>NUCLEOTIDE SEQUENCE</scope>
</reference>
<dbReference type="InterPro" id="IPR003819">
    <property type="entry name" value="TauD/TfdA-like"/>
</dbReference>
<keyword evidence="4" id="KW-0560">Oxidoreductase</keyword>
<evidence type="ECO:0000256" key="2">
    <source>
        <dbReference type="ARBA" id="ARBA00022723"/>
    </source>
</evidence>
<feature type="region of interest" description="Disordered" evidence="6">
    <location>
        <begin position="272"/>
        <end position="295"/>
    </location>
</feature>
<sequence>MPIRIDPKDATLGATITGIDLAHLDNTSWDIVRQAFLEFGVLIFPEQALSDDAQIAFASRFGALETPLAAISNERSNGEVVDDNDLPYWILRGNERWHIDSSFKPLAAKASCLTAMAIPDAGGETQWADMRAGYDALSDEIKQQVHGLCALHSNYYSHEMLGQVPQTGDGYGFHTKGAPLRPLVKTHPETDMKSLYIGRHAYGVPGLTDKQSEKLLAKLLALAAQPPRVTEHHWQLGDLAIWDNRRVLHRVAPYDYSQSRIMRHTRVAGDPASELAGTLPDIRATSYQPSQTADK</sequence>
<gene>
    <name evidence="8" type="ORF">METZ01_LOCUS14313</name>
</gene>
<keyword evidence="2" id="KW-0479">Metal-binding</keyword>
<keyword evidence="3" id="KW-0223">Dioxygenase</keyword>
<feature type="domain" description="TauD/TfdA-like" evidence="7">
    <location>
        <begin position="11"/>
        <end position="264"/>
    </location>
</feature>
<dbReference type="GO" id="GO:0046872">
    <property type="term" value="F:metal ion binding"/>
    <property type="evidence" value="ECO:0007669"/>
    <property type="project" value="UniProtKB-KW"/>
</dbReference>
<dbReference type="Gene3D" id="3.60.130.10">
    <property type="entry name" value="Clavaminate synthase-like"/>
    <property type="match status" value="1"/>
</dbReference>
<dbReference type="InterPro" id="IPR051178">
    <property type="entry name" value="TfdA_dioxygenase"/>
</dbReference>
<evidence type="ECO:0000256" key="1">
    <source>
        <dbReference type="ARBA" id="ARBA00005896"/>
    </source>
</evidence>
<evidence type="ECO:0000256" key="3">
    <source>
        <dbReference type="ARBA" id="ARBA00022964"/>
    </source>
</evidence>
<dbReference type="PANTHER" id="PTHR43779:SF3">
    <property type="entry name" value="(3R)-3-[(CARBOXYMETHYL)AMINO]FATTY ACID OXYGENASE_DECARBOXYLASE"/>
    <property type="match status" value="1"/>
</dbReference>
<dbReference type="SUPFAM" id="SSF51197">
    <property type="entry name" value="Clavaminate synthase-like"/>
    <property type="match status" value="1"/>
</dbReference>
<dbReference type="EMBL" id="UINC01000805">
    <property type="protein sequence ID" value="SUZ61459.1"/>
    <property type="molecule type" value="Genomic_DNA"/>
</dbReference>
<evidence type="ECO:0000259" key="7">
    <source>
        <dbReference type="Pfam" id="PF02668"/>
    </source>
</evidence>
<evidence type="ECO:0000256" key="6">
    <source>
        <dbReference type="SAM" id="MobiDB-lite"/>
    </source>
</evidence>
<evidence type="ECO:0000313" key="8">
    <source>
        <dbReference type="EMBL" id="SUZ61459.1"/>
    </source>
</evidence>
<keyword evidence="5" id="KW-0408">Iron</keyword>
<proteinExistence type="inferred from homology"/>
<dbReference type="PANTHER" id="PTHR43779">
    <property type="entry name" value="DIOXYGENASE RV0097-RELATED"/>
    <property type="match status" value="1"/>
</dbReference>
<dbReference type="GO" id="GO:0051213">
    <property type="term" value="F:dioxygenase activity"/>
    <property type="evidence" value="ECO:0007669"/>
    <property type="project" value="UniProtKB-KW"/>
</dbReference>
<dbReference type="AlphaFoldDB" id="A0A381P587"/>